<dbReference type="InterPro" id="IPR036390">
    <property type="entry name" value="WH_DNA-bd_sf"/>
</dbReference>
<evidence type="ECO:0000256" key="3">
    <source>
        <dbReference type="ARBA" id="ARBA00023125"/>
    </source>
</evidence>
<evidence type="ECO:0000256" key="4">
    <source>
        <dbReference type="ARBA" id="ARBA00023163"/>
    </source>
</evidence>
<evidence type="ECO:0000256" key="1">
    <source>
        <dbReference type="ARBA" id="ARBA00011046"/>
    </source>
</evidence>
<sequence>MSRRTKELRGGELEAAVMDVVWERGGWVSVSDVRSVLTQARPLSYNTVLTIMVRLFEKGRLERRRDGRAYLYQPLQSRERDAAARMEQVLDKTADRPAALASFVDSLGDADRRHLREVLNRIVGPQ</sequence>
<keyword evidence="2" id="KW-0805">Transcription regulation</keyword>
<dbReference type="GO" id="GO:0003677">
    <property type="term" value="F:DNA binding"/>
    <property type="evidence" value="ECO:0007669"/>
    <property type="project" value="UniProtKB-KW"/>
</dbReference>
<evidence type="ECO:0000256" key="2">
    <source>
        <dbReference type="ARBA" id="ARBA00023015"/>
    </source>
</evidence>
<protein>
    <submittedName>
        <fullName evidence="5">BlaI/MecI/CopY family transcriptional regulator</fullName>
    </submittedName>
</protein>
<evidence type="ECO:0000313" key="5">
    <source>
        <dbReference type="EMBL" id="WCO68010.1"/>
    </source>
</evidence>
<keyword evidence="6" id="KW-1185">Reference proteome</keyword>
<dbReference type="RefSeq" id="WP_272737527.1">
    <property type="nucleotide sequence ID" value="NZ_CP116942.1"/>
</dbReference>
<keyword evidence="4" id="KW-0804">Transcription</keyword>
<proteinExistence type="inferred from homology"/>
<dbReference type="AlphaFoldDB" id="A0AAE9Y791"/>
<keyword evidence="3" id="KW-0238">DNA-binding</keyword>
<organism evidence="5 6">
    <name type="scientific">Iamia majanohamensis</name>
    <dbReference type="NCBI Taxonomy" id="467976"/>
    <lineage>
        <taxon>Bacteria</taxon>
        <taxon>Bacillati</taxon>
        <taxon>Actinomycetota</taxon>
        <taxon>Acidimicrobiia</taxon>
        <taxon>Acidimicrobiales</taxon>
        <taxon>Iamiaceae</taxon>
        <taxon>Iamia</taxon>
    </lineage>
</organism>
<dbReference type="Gene3D" id="6.10.140.850">
    <property type="match status" value="1"/>
</dbReference>
<dbReference type="Pfam" id="PF03965">
    <property type="entry name" value="Penicillinase_R"/>
    <property type="match status" value="1"/>
</dbReference>
<dbReference type="GO" id="GO:0045892">
    <property type="term" value="P:negative regulation of DNA-templated transcription"/>
    <property type="evidence" value="ECO:0007669"/>
    <property type="project" value="InterPro"/>
</dbReference>
<dbReference type="Gene3D" id="1.10.10.10">
    <property type="entry name" value="Winged helix-like DNA-binding domain superfamily/Winged helix DNA-binding domain"/>
    <property type="match status" value="1"/>
</dbReference>
<dbReference type="InterPro" id="IPR005650">
    <property type="entry name" value="BlaI_family"/>
</dbReference>
<name>A0AAE9Y791_9ACTN</name>
<comment type="similarity">
    <text evidence="1">Belongs to the BlaI transcriptional regulatory family.</text>
</comment>
<reference evidence="5" key="1">
    <citation type="submission" date="2023-01" db="EMBL/GenBank/DDBJ databases">
        <title>The diversity of Class Acidimicrobiia in South China Sea sediment environments and the proposal of Iamia marina sp. nov., a novel species of the genus Iamia.</title>
        <authorList>
            <person name="He Y."/>
            <person name="Tian X."/>
        </authorList>
    </citation>
    <scope>NUCLEOTIDE SEQUENCE</scope>
    <source>
        <strain evidence="5">DSM 19957</strain>
    </source>
</reference>
<dbReference type="InterPro" id="IPR036388">
    <property type="entry name" value="WH-like_DNA-bd_sf"/>
</dbReference>
<gene>
    <name evidence="5" type="ORF">PO878_04640</name>
</gene>
<accession>A0AAE9Y791</accession>
<evidence type="ECO:0000313" key="6">
    <source>
        <dbReference type="Proteomes" id="UP001216390"/>
    </source>
</evidence>
<dbReference type="SUPFAM" id="SSF46785">
    <property type="entry name" value="Winged helix' DNA-binding domain"/>
    <property type="match status" value="1"/>
</dbReference>
<dbReference type="Proteomes" id="UP001216390">
    <property type="component" value="Chromosome"/>
</dbReference>
<dbReference type="KEGG" id="ima:PO878_04640"/>
<dbReference type="EMBL" id="CP116942">
    <property type="protein sequence ID" value="WCO68010.1"/>
    <property type="molecule type" value="Genomic_DNA"/>
</dbReference>